<sequence length="98" mass="10917">MNNRESFNQMVEDVQLVDDHVLLAKLRNGHWSRLDLDFCLGNVDGEFQWGGNNFSETAPSGQPNMVASTVNLSEDIGVVGGELTIDDEVLRNPRRPSM</sequence>
<organism evidence="2 3">
    <name type="scientific">Staphylotrichum tortipilum</name>
    <dbReference type="NCBI Taxonomy" id="2831512"/>
    <lineage>
        <taxon>Eukaryota</taxon>
        <taxon>Fungi</taxon>
        <taxon>Dikarya</taxon>
        <taxon>Ascomycota</taxon>
        <taxon>Pezizomycotina</taxon>
        <taxon>Sordariomycetes</taxon>
        <taxon>Sordariomycetidae</taxon>
        <taxon>Sordariales</taxon>
        <taxon>Chaetomiaceae</taxon>
        <taxon>Staphylotrichum</taxon>
    </lineage>
</organism>
<dbReference type="SUPFAM" id="SSF51322">
    <property type="entry name" value="Cyanovirin-N"/>
    <property type="match status" value="1"/>
</dbReference>
<proteinExistence type="predicted"/>
<evidence type="ECO:0000259" key="1">
    <source>
        <dbReference type="Pfam" id="PF08881"/>
    </source>
</evidence>
<evidence type="ECO:0000313" key="3">
    <source>
        <dbReference type="Proteomes" id="UP001303889"/>
    </source>
</evidence>
<protein>
    <recommendedName>
        <fullName evidence="1">Cyanovirin-N domain-containing protein</fullName>
    </recommendedName>
</protein>
<dbReference type="EMBL" id="MU855757">
    <property type="protein sequence ID" value="KAK3899643.1"/>
    <property type="molecule type" value="Genomic_DNA"/>
</dbReference>
<comment type="caution">
    <text evidence="2">The sequence shown here is derived from an EMBL/GenBank/DDBJ whole genome shotgun (WGS) entry which is preliminary data.</text>
</comment>
<name>A0AAN6RRC7_9PEZI</name>
<dbReference type="InterPro" id="IPR036673">
    <property type="entry name" value="Cyanovirin-N_sf"/>
</dbReference>
<dbReference type="InterPro" id="IPR011058">
    <property type="entry name" value="Cyanovirin-N"/>
</dbReference>
<reference evidence="2" key="2">
    <citation type="submission" date="2023-05" db="EMBL/GenBank/DDBJ databases">
        <authorList>
            <consortium name="Lawrence Berkeley National Laboratory"/>
            <person name="Steindorff A."/>
            <person name="Hensen N."/>
            <person name="Bonometti L."/>
            <person name="Westerberg I."/>
            <person name="Brannstrom I.O."/>
            <person name="Guillou S."/>
            <person name="Cros-Aarteil S."/>
            <person name="Calhoun S."/>
            <person name="Haridas S."/>
            <person name="Kuo A."/>
            <person name="Mondo S."/>
            <person name="Pangilinan J."/>
            <person name="Riley R."/>
            <person name="Labutti K."/>
            <person name="Andreopoulos B."/>
            <person name="Lipzen A."/>
            <person name="Chen C."/>
            <person name="Yanf M."/>
            <person name="Daum C."/>
            <person name="Ng V."/>
            <person name="Clum A."/>
            <person name="Ohm R."/>
            <person name="Martin F."/>
            <person name="Silar P."/>
            <person name="Natvig D."/>
            <person name="Lalanne C."/>
            <person name="Gautier V."/>
            <person name="Ament-Velasquez S.L."/>
            <person name="Kruys A."/>
            <person name="Hutchinson M.I."/>
            <person name="Powell A.J."/>
            <person name="Barry K."/>
            <person name="Miller A.N."/>
            <person name="Grigoriev I.V."/>
            <person name="Debuchy R."/>
            <person name="Gladieux P."/>
            <person name="Thoren M.H."/>
            <person name="Johannesson H."/>
        </authorList>
    </citation>
    <scope>NUCLEOTIDE SEQUENCE</scope>
    <source>
        <strain evidence="2">CBS 103.79</strain>
    </source>
</reference>
<dbReference type="Gene3D" id="2.30.60.10">
    <property type="entry name" value="Cyanovirin-N"/>
    <property type="match status" value="1"/>
</dbReference>
<evidence type="ECO:0000313" key="2">
    <source>
        <dbReference type="EMBL" id="KAK3899643.1"/>
    </source>
</evidence>
<accession>A0AAN6RRC7</accession>
<dbReference type="Proteomes" id="UP001303889">
    <property type="component" value="Unassembled WGS sequence"/>
</dbReference>
<keyword evidence="3" id="KW-1185">Reference proteome</keyword>
<gene>
    <name evidence="2" type="ORF">C8A05DRAFT_36721</name>
</gene>
<reference evidence="2" key="1">
    <citation type="journal article" date="2023" name="Mol. Phylogenet. Evol.">
        <title>Genome-scale phylogeny and comparative genomics of the fungal order Sordariales.</title>
        <authorList>
            <person name="Hensen N."/>
            <person name="Bonometti L."/>
            <person name="Westerberg I."/>
            <person name="Brannstrom I.O."/>
            <person name="Guillou S."/>
            <person name="Cros-Aarteil S."/>
            <person name="Calhoun S."/>
            <person name="Haridas S."/>
            <person name="Kuo A."/>
            <person name="Mondo S."/>
            <person name="Pangilinan J."/>
            <person name="Riley R."/>
            <person name="LaButti K."/>
            <person name="Andreopoulos B."/>
            <person name="Lipzen A."/>
            <person name="Chen C."/>
            <person name="Yan M."/>
            <person name="Daum C."/>
            <person name="Ng V."/>
            <person name="Clum A."/>
            <person name="Steindorff A."/>
            <person name="Ohm R.A."/>
            <person name="Martin F."/>
            <person name="Silar P."/>
            <person name="Natvig D.O."/>
            <person name="Lalanne C."/>
            <person name="Gautier V."/>
            <person name="Ament-Velasquez S.L."/>
            <person name="Kruys A."/>
            <person name="Hutchinson M.I."/>
            <person name="Powell A.J."/>
            <person name="Barry K."/>
            <person name="Miller A.N."/>
            <person name="Grigoriev I.V."/>
            <person name="Debuchy R."/>
            <person name="Gladieux P."/>
            <person name="Hiltunen Thoren M."/>
            <person name="Johannesson H."/>
        </authorList>
    </citation>
    <scope>NUCLEOTIDE SEQUENCE</scope>
    <source>
        <strain evidence="2">CBS 103.79</strain>
    </source>
</reference>
<dbReference type="AlphaFoldDB" id="A0AAN6RRC7"/>
<feature type="domain" description="Cyanovirin-N" evidence="1">
    <location>
        <begin position="7"/>
        <end position="59"/>
    </location>
</feature>
<dbReference type="Pfam" id="PF08881">
    <property type="entry name" value="CVNH"/>
    <property type="match status" value="1"/>
</dbReference>